<dbReference type="InterPro" id="IPR036271">
    <property type="entry name" value="Tet_transcr_reg_TetR-rel_C_sf"/>
</dbReference>
<dbReference type="AlphaFoldDB" id="A0A1N6HEJ2"/>
<accession>A0A1N6HEJ2</accession>
<dbReference type="GO" id="GO:0000976">
    <property type="term" value="F:transcription cis-regulatory region binding"/>
    <property type="evidence" value="ECO:0007669"/>
    <property type="project" value="TreeGrafter"/>
</dbReference>
<dbReference type="GO" id="GO:0003700">
    <property type="term" value="F:DNA-binding transcription factor activity"/>
    <property type="evidence" value="ECO:0007669"/>
    <property type="project" value="TreeGrafter"/>
</dbReference>
<evidence type="ECO:0000259" key="3">
    <source>
        <dbReference type="PROSITE" id="PS50977"/>
    </source>
</evidence>
<keyword evidence="5" id="KW-1185">Reference proteome</keyword>
<dbReference type="RefSeq" id="WP_074257213.1">
    <property type="nucleotide sequence ID" value="NZ_FSRL01000001.1"/>
</dbReference>
<name>A0A1N6HEJ2_9RHOB</name>
<dbReference type="PANTHER" id="PTHR30055">
    <property type="entry name" value="HTH-TYPE TRANSCRIPTIONAL REGULATOR RUTR"/>
    <property type="match status" value="1"/>
</dbReference>
<proteinExistence type="predicted"/>
<dbReference type="InterPro" id="IPR001647">
    <property type="entry name" value="HTH_TetR"/>
</dbReference>
<dbReference type="PROSITE" id="PS50977">
    <property type="entry name" value="HTH_TETR_2"/>
    <property type="match status" value="1"/>
</dbReference>
<dbReference type="Gene3D" id="1.10.10.60">
    <property type="entry name" value="Homeodomain-like"/>
    <property type="match status" value="1"/>
</dbReference>
<dbReference type="OrthoDB" id="2356263at2"/>
<keyword evidence="1 2" id="KW-0238">DNA-binding</keyword>
<feature type="DNA-binding region" description="H-T-H motif" evidence="2">
    <location>
        <begin position="27"/>
        <end position="46"/>
    </location>
</feature>
<dbReference type="Pfam" id="PF09209">
    <property type="entry name" value="CecR_C"/>
    <property type="match status" value="1"/>
</dbReference>
<evidence type="ECO:0000256" key="2">
    <source>
        <dbReference type="PROSITE-ProRule" id="PRU00335"/>
    </source>
</evidence>
<dbReference type="PRINTS" id="PR00455">
    <property type="entry name" value="HTHTETR"/>
</dbReference>
<dbReference type="SUPFAM" id="SSF46689">
    <property type="entry name" value="Homeodomain-like"/>
    <property type="match status" value="1"/>
</dbReference>
<sequence length="207" mass="22227">MDNTPTRDALLHAGLRLFGAQGYAAASTRAIAAQAGTNVASIAYHFGGKAGLHEACLDEVARRMGQLSEPPVAAAASPQTARDALEALLRRAVSFMFTADAAGEIVPFVLRVLTEGGAASEVLYDRLFLPRHRMLCHLWSVATGQPAESEATRLAVFSFIGQIVYFRINRAFVLRRMDWGAAGPSEAEAIADTLAEHLHAALERSRP</sequence>
<dbReference type="InterPro" id="IPR050109">
    <property type="entry name" value="HTH-type_TetR-like_transc_reg"/>
</dbReference>
<dbReference type="SUPFAM" id="SSF48498">
    <property type="entry name" value="Tetracyclin repressor-like, C-terminal domain"/>
    <property type="match status" value="1"/>
</dbReference>
<dbReference type="Proteomes" id="UP000184932">
    <property type="component" value="Unassembled WGS sequence"/>
</dbReference>
<reference evidence="5" key="1">
    <citation type="submission" date="2016-11" db="EMBL/GenBank/DDBJ databases">
        <authorList>
            <person name="Varghese N."/>
            <person name="Submissions S."/>
        </authorList>
    </citation>
    <scope>NUCLEOTIDE SEQUENCE [LARGE SCALE GENOMIC DNA]</scope>
    <source>
        <strain evidence="5">DSM 29440</strain>
    </source>
</reference>
<protein>
    <submittedName>
        <fullName evidence="4">Transcriptional regulator, TetR family</fullName>
    </submittedName>
</protein>
<organism evidence="4 5">
    <name type="scientific">Vannielia litorea</name>
    <dbReference type="NCBI Taxonomy" id="1217970"/>
    <lineage>
        <taxon>Bacteria</taxon>
        <taxon>Pseudomonadati</taxon>
        <taxon>Pseudomonadota</taxon>
        <taxon>Alphaproteobacteria</taxon>
        <taxon>Rhodobacterales</taxon>
        <taxon>Paracoccaceae</taxon>
        <taxon>Vannielia</taxon>
    </lineage>
</organism>
<evidence type="ECO:0000313" key="5">
    <source>
        <dbReference type="Proteomes" id="UP000184932"/>
    </source>
</evidence>
<dbReference type="InterPro" id="IPR009057">
    <property type="entry name" value="Homeodomain-like_sf"/>
</dbReference>
<dbReference type="STRING" id="1217970.SAMN05444002_3297"/>
<dbReference type="EMBL" id="FSRL01000001">
    <property type="protein sequence ID" value="SIO18025.1"/>
    <property type="molecule type" value="Genomic_DNA"/>
</dbReference>
<dbReference type="Gene3D" id="1.10.357.10">
    <property type="entry name" value="Tetracycline Repressor, domain 2"/>
    <property type="match status" value="1"/>
</dbReference>
<dbReference type="InterPro" id="IPR015292">
    <property type="entry name" value="Tscrpt_reg_YbiH_C"/>
</dbReference>
<feature type="domain" description="HTH tetR-type" evidence="3">
    <location>
        <begin position="4"/>
        <end position="64"/>
    </location>
</feature>
<dbReference type="PANTHER" id="PTHR30055:SF235">
    <property type="entry name" value="TRANSCRIPTIONAL REGULATORY PROTEIN"/>
    <property type="match status" value="1"/>
</dbReference>
<gene>
    <name evidence="4" type="ORF">SAMN05444002_3297</name>
</gene>
<dbReference type="Pfam" id="PF00440">
    <property type="entry name" value="TetR_N"/>
    <property type="match status" value="1"/>
</dbReference>
<evidence type="ECO:0000256" key="1">
    <source>
        <dbReference type="ARBA" id="ARBA00023125"/>
    </source>
</evidence>
<evidence type="ECO:0000313" key="4">
    <source>
        <dbReference type="EMBL" id="SIO18025.1"/>
    </source>
</evidence>